<dbReference type="Pfam" id="PF07690">
    <property type="entry name" value="MFS_1"/>
    <property type="match status" value="1"/>
</dbReference>
<proteinExistence type="predicted"/>
<dbReference type="RefSeq" id="WP_344603586.1">
    <property type="nucleotide sequence ID" value="NZ_BAAAHE010000012.1"/>
</dbReference>
<evidence type="ECO:0000259" key="7">
    <source>
        <dbReference type="PROSITE" id="PS50850"/>
    </source>
</evidence>
<keyword evidence="9" id="KW-1185">Reference proteome</keyword>
<dbReference type="Proteomes" id="UP001500957">
    <property type="component" value="Unassembled WGS sequence"/>
</dbReference>
<reference evidence="8 9" key="1">
    <citation type="journal article" date="2019" name="Int. J. Syst. Evol. Microbiol.">
        <title>The Global Catalogue of Microorganisms (GCM) 10K type strain sequencing project: providing services to taxonomists for standard genome sequencing and annotation.</title>
        <authorList>
            <consortium name="The Broad Institute Genomics Platform"/>
            <consortium name="The Broad Institute Genome Sequencing Center for Infectious Disease"/>
            <person name="Wu L."/>
            <person name="Ma J."/>
        </authorList>
    </citation>
    <scope>NUCLEOTIDE SEQUENCE [LARGE SCALE GENOMIC DNA]</scope>
    <source>
        <strain evidence="8 9">JCM 10671</strain>
    </source>
</reference>
<dbReference type="Gene3D" id="1.20.1250.20">
    <property type="entry name" value="MFS general substrate transporter like domains"/>
    <property type="match status" value="1"/>
</dbReference>
<gene>
    <name evidence="8" type="ORF">GCM10009547_16910</name>
</gene>
<evidence type="ECO:0000313" key="9">
    <source>
        <dbReference type="Proteomes" id="UP001500957"/>
    </source>
</evidence>
<feature type="transmembrane region" description="Helical" evidence="6">
    <location>
        <begin position="20"/>
        <end position="44"/>
    </location>
</feature>
<comment type="subcellular location">
    <subcellularLocation>
        <location evidence="1">Cell membrane</location>
        <topology evidence="1">Multi-pass membrane protein</topology>
    </subcellularLocation>
</comment>
<feature type="transmembrane region" description="Helical" evidence="6">
    <location>
        <begin position="174"/>
        <end position="191"/>
    </location>
</feature>
<feature type="transmembrane region" description="Helical" evidence="6">
    <location>
        <begin position="56"/>
        <end position="76"/>
    </location>
</feature>
<comment type="caution">
    <text evidence="8">The sequence shown here is derived from an EMBL/GenBank/DDBJ whole genome shotgun (WGS) entry which is preliminary data.</text>
</comment>
<dbReference type="PRINTS" id="PR01035">
    <property type="entry name" value="TCRTETA"/>
</dbReference>
<evidence type="ECO:0000256" key="1">
    <source>
        <dbReference type="ARBA" id="ARBA00004651"/>
    </source>
</evidence>
<feature type="transmembrane region" description="Helical" evidence="6">
    <location>
        <begin position="218"/>
        <end position="238"/>
    </location>
</feature>
<feature type="transmembrane region" description="Helical" evidence="6">
    <location>
        <begin position="250"/>
        <end position="271"/>
    </location>
</feature>
<evidence type="ECO:0000256" key="4">
    <source>
        <dbReference type="ARBA" id="ARBA00022989"/>
    </source>
</evidence>
<dbReference type="PANTHER" id="PTHR43124">
    <property type="entry name" value="PURINE EFFLUX PUMP PBUE"/>
    <property type="match status" value="1"/>
</dbReference>
<keyword evidence="3 6" id="KW-0812">Transmembrane</keyword>
<protein>
    <submittedName>
        <fullName evidence="8">MFS transporter</fullName>
    </submittedName>
</protein>
<sequence length="407" mass="42103">MRATAAPEPVNLTIGQRSALTVLLLASTLTVMATAVISPVIAAVRDDLGLSGTQAGLLLTAHCLVIALVSPVAGTLIDRHGVRRPMAIGLAVYGIAGGAGLFADSYLALLASRVLFGLGAALVFTGSTVGLLNLFRGAAQDRVMGWRTSATAVGALSWPLIGGALGTLSWHAPFGVYLVGVAVGATALRALPDDRPEQRPTAGIRAALGVARHHRPLLGYYALFASTSVLLYAQVVFLPLRIDELGVHDSFVIAVLGLGVSVTMIGMGFVYGRIRQQLTHRQILQATFAIWTVSFLLLAGTGHVAFVVVASALFGVGMGMSMPTLTVLIGTASPPELRGALTALSGTAVFLGQFASPLLLGPISDRTSLTTGFLTAAVLAAGILLALHRTPSVRNAGRPRTGRPSRR</sequence>
<dbReference type="EMBL" id="BAAAHE010000012">
    <property type="protein sequence ID" value="GAA0615590.1"/>
    <property type="molecule type" value="Genomic_DNA"/>
</dbReference>
<evidence type="ECO:0000313" key="8">
    <source>
        <dbReference type="EMBL" id="GAA0615590.1"/>
    </source>
</evidence>
<dbReference type="InterPro" id="IPR001958">
    <property type="entry name" value="Tet-R_TetA/multi-R_MdtG-like"/>
</dbReference>
<feature type="transmembrane region" description="Helical" evidence="6">
    <location>
        <begin position="147"/>
        <end position="168"/>
    </location>
</feature>
<keyword evidence="2" id="KW-1003">Cell membrane</keyword>
<organism evidence="8 9">
    <name type="scientific">Sporichthya brevicatena</name>
    <dbReference type="NCBI Taxonomy" id="171442"/>
    <lineage>
        <taxon>Bacteria</taxon>
        <taxon>Bacillati</taxon>
        <taxon>Actinomycetota</taxon>
        <taxon>Actinomycetes</taxon>
        <taxon>Sporichthyales</taxon>
        <taxon>Sporichthyaceae</taxon>
        <taxon>Sporichthya</taxon>
    </lineage>
</organism>
<dbReference type="PANTHER" id="PTHR43124:SF3">
    <property type="entry name" value="CHLORAMPHENICOL EFFLUX PUMP RV0191"/>
    <property type="match status" value="1"/>
</dbReference>
<feature type="transmembrane region" description="Helical" evidence="6">
    <location>
        <begin position="369"/>
        <end position="388"/>
    </location>
</feature>
<accession>A0ABN1GP63</accession>
<dbReference type="InterPro" id="IPR036259">
    <property type="entry name" value="MFS_trans_sf"/>
</dbReference>
<evidence type="ECO:0000256" key="3">
    <source>
        <dbReference type="ARBA" id="ARBA00022692"/>
    </source>
</evidence>
<dbReference type="SUPFAM" id="SSF103473">
    <property type="entry name" value="MFS general substrate transporter"/>
    <property type="match status" value="1"/>
</dbReference>
<evidence type="ECO:0000256" key="2">
    <source>
        <dbReference type="ARBA" id="ARBA00022475"/>
    </source>
</evidence>
<dbReference type="InterPro" id="IPR050189">
    <property type="entry name" value="MFS_Efflux_Transporters"/>
</dbReference>
<keyword evidence="4 6" id="KW-1133">Transmembrane helix</keyword>
<dbReference type="CDD" id="cd17473">
    <property type="entry name" value="MFS_arabinose_efflux_permease_like"/>
    <property type="match status" value="1"/>
</dbReference>
<name>A0ABN1GP63_9ACTN</name>
<keyword evidence="5 6" id="KW-0472">Membrane</keyword>
<feature type="domain" description="Major facilitator superfamily (MFS) profile" evidence="7">
    <location>
        <begin position="19"/>
        <end position="394"/>
    </location>
</feature>
<dbReference type="InterPro" id="IPR020846">
    <property type="entry name" value="MFS_dom"/>
</dbReference>
<evidence type="ECO:0000256" key="6">
    <source>
        <dbReference type="SAM" id="Phobius"/>
    </source>
</evidence>
<feature type="transmembrane region" description="Helical" evidence="6">
    <location>
        <begin position="114"/>
        <end position="135"/>
    </location>
</feature>
<evidence type="ECO:0000256" key="5">
    <source>
        <dbReference type="ARBA" id="ARBA00023136"/>
    </source>
</evidence>
<feature type="transmembrane region" description="Helical" evidence="6">
    <location>
        <begin position="88"/>
        <end position="108"/>
    </location>
</feature>
<dbReference type="PROSITE" id="PS50850">
    <property type="entry name" value="MFS"/>
    <property type="match status" value="1"/>
</dbReference>
<dbReference type="InterPro" id="IPR011701">
    <property type="entry name" value="MFS"/>
</dbReference>